<evidence type="ECO:0000256" key="4">
    <source>
        <dbReference type="ARBA" id="ARBA00023128"/>
    </source>
</evidence>
<dbReference type="Gene3D" id="3.30.420.80">
    <property type="entry name" value="Ribosomal protein S11"/>
    <property type="match status" value="1"/>
</dbReference>
<comment type="subcellular location">
    <subcellularLocation>
        <location evidence="1">Mitochondrion</location>
    </subcellularLocation>
</comment>
<keyword evidence="3" id="KW-0689">Ribosomal protein</keyword>
<name>A0ABN8B1V9_CHISP</name>
<evidence type="ECO:0008006" key="9">
    <source>
        <dbReference type="Google" id="ProtNLM"/>
    </source>
</evidence>
<keyword evidence="4" id="KW-0496">Mitochondrion</keyword>
<dbReference type="InterPro" id="IPR005484">
    <property type="entry name" value="Ribosomal_uL18_bac/plant/anim"/>
</dbReference>
<protein>
    <recommendedName>
        <fullName evidence="9">39S ribosomal protein L18, mitochondrial</fullName>
    </recommendedName>
</protein>
<dbReference type="EMBL" id="OU963914">
    <property type="protein sequence ID" value="CAH0402924.1"/>
    <property type="molecule type" value="Genomic_DNA"/>
</dbReference>
<feature type="region of interest" description="Disordered" evidence="6">
    <location>
        <begin position="151"/>
        <end position="170"/>
    </location>
</feature>
<evidence type="ECO:0000256" key="2">
    <source>
        <dbReference type="ARBA" id="ARBA00007116"/>
    </source>
</evidence>
<dbReference type="Proteomes" id="UP001153292">
    <property type="component" value="Chromosome 21"/>
</dbReference>
<sequence>MNSLRNLNKLQQRFSSTATAEFVNRNPRNLERIRIARKPDGYHLDKPDRKYWHKLVLTPSNRIVTAQVVHFVNGPVIEAKTSEWALRKQLYSSNDTCAYINLAKVFAQRCLESGISEMFCNISPTKGGKVEKFLNVVVENGIKLTEPEVYRKPNPWDEERPEKPWEVREE</sequence>
<reference evidence="7" key="1">
    <citation type="submission" date="2021-12" db="EMBL/GenBank/DDBJ databases">
        <authorList>
            <person name="King R."/>
        </authorList>
    </citation>
    <scope>NUCLEOTIDE SEQUENCE</scope>
</reference>
<gene>
    <name evidence="7" type="ORF">CHILSU_LOCUS6179</name>
</gene>
<comment type="similarity">
    <text evidence="2">Belongs to the universal ribosomal protein uL18 family.</text>
</comment>
<evidence type="ECO:0000256" key="5">
    <source>
        <dbReference type="ARBA" id="ARBA00023274"/>
    </source>
</evidence>
<evidence type="ECO:0000256" key="3">
    <source>
        <dbReference type="ARBA" id="ARBA00022980"/>
    </source>
</evidence>
<dbReference type="InterPro" id="IPR057268">
    <property type="entry name" value="Ribosomal_L18"/>
</dbReference>
<evidence type="ECO:0000313" key="7">
    <source>
        <dbReference type="EMBL" id="CAH0402924.1"/>
    </source>
</evidence>
<proteinExistence type="inferred from homology"/>
<accession>A0ABN8B1V9</accession>
<dbReference type="CDD" id="cd00432">
    <property type="entry name" value="Ribosomal_L18_L5e"/>
    <property type="match status" value="1"/>
</dbReference>
<dbReference type="InterPro" id="IPR036967">
    <property type="entry name" value="Ribosomal_uS11_sf"/>
</dbReference>
<keyword evidence="8" id="KW-1185">Reference proteome</keyword>
<organism evidence="7 8">
    <name type="scientific">Chilo suppressalis</name>
    <name type="common">Asiatic rice borer moth</name>
    <dbReference type="NCBI Taxonomy" id="168631"/>
    <lineage>
        <taxon>Eukaryota</taxon>
        <taxon>Metazoa</taxon>
        <taxon>Ecdysozoa</taxon>
        <taxon>Arthropoda</taxon>
        <taxon>Hexapoda</taxon>
        <taxon>Insecta</taxon>
        <taxon>Pterygota</taxon>
        <taxon>Neoptera</taxon>
        <taxon>Endopterygota</taxon>
        <taxon>Lepidoptera</taxon>
        <taxon>Glossata</taxon>
        <taxon>Ditrysia</taxon>
        <taxon>Pyraloidea</taxon>
        <taxon>Crambidae</taxon>
        <taxon>Crambinae</taxon>
        <taxon>Chilo</taxon>
    </lineage>
</organism>
<dbReference type="PANTHER" id="PTHR12899">
    <property type="entry name" value="39S RIBOSOMAL PROTEIN L18, MITOCHONDRIAL"/>
    <property type="match status" value="1"/>
</dbReference>
<dbReference type="PANTHER" id="PTHR12899:SF3">
    <property type="entry name" value="LARGE RIBOSOMAL SUBUNIT PROTEIN UL18M"/>
    <property type="match status" value="1"/>
</dbReference>
<dbReference type="SUPFAM" id="SSF53137">
    <property type="entry name" value="Translational machinery components"/>
    <property type="match status" value="1"/>
</dbReference>
<evidence type="ECO:0000256" key="1">
    <source>
        <dbReference type="ARBA" id="ARBA00004173"/>
    </source>
</evidence>
<evidence type="ECO:0000256" key="6">
    <source>
        <dbReference type="SAM" id="MobiDB-lite"/>
    </source>
</evidence>
<evidence type="ECO:0000313" key="8">
    <source>
        <dbReference type="Proteomes" id="UP001153292"/>
    </source>
</evidence>
<keyword evidence="5" id="KW-0687">Ribonucleoprotein</keyword>